<proteinExistence type="predicted"/>
<name>A0ABU6Q238_9BACL</name>
<dbReference type="Proteomes" id="UP001343257">
    <property type="component" value="Unassembled WGS sequence"/>
</dbReference>
<evidence type="ECO:0000313" key="2">
    <source>
        <dbReference type="Proteomes" id="UP001343257"/>
    </source>
</evidence>
<accession>A0ABU6Q238</accession>
<keyword evidence="2" id="KW-1185">Reference proteome</keyword>
<organism evidence="1 2">
    <name type="scientific">Paenibacillus chibensis</name>
    <dbReference type="NCBI Taxonomy" id="59846"/>
    <lineage>
        <taxon>Bacteria</taxon>
        <taxon>Bacillati</taxon>
        <taxon>Bacillota</taxon>
        <taxon>Bacilli</taxon>
        <taxon>Bacillales</taxon>
        <taxon>Paenibacillaceae</taxon>
        <taxon>Paenibacillus</taxon>
    </lineage>
</organism>
<dbReference type="RefSeq" id="WP_328282113.1">
    <property type="nucleotide sequence ID" value="NZ_JARTLD010000075.1"/>
</dbReference>
<reference evidence="1 2" key="1">
    <citation type="submission" date="2023-03" db="EMBL/GenBank/DDBJ databases">
        <title>Bacillus Genome Sequencing.</title>
        <authorList>
            <person name="Dunlap C."/>
        </authorList>
    </citation>
    <scope>NUCLEOTIDE SEQUENCE [LARGE SCALE GENOMIC DNA]</scope>
    <source>
        <strain evidence="1 2">NRS-52</strain>
    </source>
</reference>
<comment type="caution">
    <text evidence="1">The sequence shown here is derived from an EMBL/GenBank/DDBJ whole genome shotgun (WGS) entry which is preliminary data.</text>
</comment>
<evidence type="ECO:0000313" key="1">
    <source>
        <dbReference type="EMBL" id="MED5020674.1"/>
    </source>
</evidence>
<dbReference type="EMBL" id="JARTLD010000075">
    <property type="protein sequence ID" value="MED5020674.1"/>
    <property type="molecule type" value="Genomic_DNA"/>
</dbReference>
<protein>
    <submittedName>
        <fullName evidence="1">Uncharacterized protein</fullName>
    </submittedName>
</protein>
<gene>
    <name evidence="1" type="ORF">P9847_25780</name>
</gene>
<sequence length="47" mass="5296">MQEWIGSCRSCGKTIYCENGFLNGTVQEDQTLECFECQEPADEEGES</sequence>